<name>A0A0F8ZHF6_9ZZZZ</name>
<comment type="caution">
    <text evidence="2">The sequence shown here is derived from an EMBL/GenBank/DDBJ whole genome shotgun (WGS) entry which is preliminary data.</text>
</comment>
<feature type="non-terminal residue" evidence="2">
    <location>
        <position position="1"/>
    </location>
</feature>
<reference evidence="2" key="1">
    <citation type="journal article" date="2015" name="Nature">
        <title>Complex archaea that bridge the gap between prokaryotes and eukaryotes.</title>
        <authorList>
            <person name="Spang A."/>
            <person name="Saw J.H."/>
            <person name="Jorgensen S.L."/>
            <person name="Zaremba-Niedzwiedzka K."/>
            <person name="Martijn J."/>
            <person name="Lind A.E."/>
            <person name="van Eijk R."/>
            <person name="Schleper C."/>
            <person name="Guy L."/>
            <person name="Ettema T.J."/>
        </authorList>
    </citation>
    <scope>NUCLEOTIDE SEQUENCE</scope>
</reference>
<dbReference type="AlphaFoldDB" id="A0A0F8ZHF6"/>
<gene>
    <name evidence="2" type="ORF">LCGC14_2773140</name>
</gene>
<dbReference type="EMBL" id="LAZR01051302">
    <property type="protein sequence ID" value="KKK85455.1"/>
    <property type="molecule type" value="Genomic_DNA"/>
</dbReference>
<proteinExistence type="predicted"/>
<organism evidence="2">
    <name type="scientific">marine sediment metagenome</name>
    <dbReference type="NCBI Taxonomy" id="412755"/>
    <lineage>
        <taxon>unclassified sequences</taxon>
        <taxon>metagenomes</taxon>
        <taxon>ecological metagenomes</taxon>
    </lineage>
</organism>
<protein>
    <submittedName>
        <fullName evidence="2">Uncharacterized protein</fullName>
    </submittedName>
</protein>
<sequence>ARTILSSDVSEGTMTVLPAWSNAFANNDEVEWHTLADPIVWNNAFNRGLARYWYVERVPIAGVANQEEYSLAGIPFLLSKDHIHDVRWYPTSGIDVDESFGVDGRWWSVREDVGVLTLQIKPAIAATETLYLETTRPMQPLYTDASAAPAVAAEELVAALAYDEVLAHLSAPGRGSVDARKVWRVARALHAGELHRLLIKHRPKPRQGNPQPPWPTSVPQPWSAR</sequence>
<evidence type="ECO:0000313" key="2">
    <source>
        <dbReference type="EMBL" id="KKK85455.1"/>
    </source>
</evidence>
<feature type="region of interest" description="Disordered" evidence="1">
    <location>
        <begin position="201"/>
        <end position="225"/>
    </location>
</feature>
<evidence type="ECO:0000256" key="1">
    <source>
        <dbReference type="SAM" id="MobiDB-lite"/>
    </source>
</evidence>
<accession>A0A0F8ZHF6</accession>